<gene>
    <name evidence="4" type="ORF">CKF48_00585</name>
</gene>
<evidence type="ECO:0000256" key="1">
    <source>
        <dbReference type="ARBA" id="ARBA00010577"/>
    </source>
</evidence>
<keyword evidence="5" id="KW-1185">Reference proteome</keyword>
<evidence type="ECO:0000313" key="5">
    <source>
        <dbReference type="Proteomes" id="UP000215137"/>
    </source>
</evidence>
<dbReference type="GO" id="GO:0044781">
    <property type="term" value="P:bacterial-type flagellum organization"/>
    <property type="evidence" value="ECO:0007669"/>
    <property type="project" value="UniProtKB-UniRule"/>
</dbReference>
<proteinExistence type="inferred from homology"/>
<keyword evidence="2 3" id="KW-1005">Bacterial flagellum biogenesis</keyword>
<dbReference type="NCBIfam" id="NF007197">
    <property type="entry name" value="PRK09618.1"/>
    <property type="match status" value="1"/>
</dbReference>
<dbReference type="AlphaFoldDB" id="A0A248TCL7"/>
<dbReference type="EMBL" id="CP022983">
    <property type="protein sequence ID" value="ASV65951.1"/>
    <property type="molecule type" value="Genomic_DNA"/>
</dbReference>
<organism evidence="4 5">
    <name type="scientific">Cytobacillus kochii</name>
    <dbReference type="NCBI Taxonomy" id="859143"/>
    <lineage>
        <taxon>Bacteria</taxon>
        <taxon>Bacillati</taxon>
        <taxon>Bacillota</taxon>
        <taxon>Bacilli</taxon>
        <taxon>Bacillales</taxon>
        <taxon>Bacillaceae</taxon>
        <taxon>Cytobacillus</taxon>
    </lineage>
</organism>
<comment type="similarity">
    <text evidence="1 3">Belongs to the FlgD family.</text>
</comment>
<protein>
    <recommendedName>
        <fullName evidence="3">Basal-body rod modification protein FlgD</fullName>
    </recommendedName>
</protein>
<dbReference type="Pfam" id="PF03963">
    <property type="entry name" value="FlgD"/>
    <property type="match status" value="1"/>
</dbReference>
<evidence type="ECO:0000256" key="3">
    <source>
        <dbReference type="RuleBase" id="RU362076"/>
    </source>
</evidence>
<dbReference type="InterPro" id="IPR005648">
    <property type="entry name" value="FlgD"/>
</dbReference>
<dbReference type="RefSeq" id="WP_095369526.1">
    <property type="nucleotide sequence ID" value="NZ_CP022983.1"/>
</dbReference>
<dbReference type="OrthoDB" id="280334at2"/>
<sequence length="209" mass="23384">MTNSIDSSLLLSQSQAANTNNSNTLGKDDFLKLLMVQLQNQDPTSPMDDKEFISQMAQFSSLEQMTNLTTSMEEMINIQEQNQLLSYSQFVGKEITWHKLNTNEANVEVEQGTGKVASIQFKDSTVTFILEDGTELSPSNISELNQPTIDENTLVQSSLLIGKEITYQDDQGENQIAKVESVSFKDGQTYFHISGSEKLITPQQIMKIE</sequence>
<keyword evidence="4" id="KW-0966">Cell projection</keyword>
<comment type="function">
    <text evidence="3">Required for flagellar hook formation. May act as a scaffolding protein.</text>
</comment>
<dbReference type="Proteomes" id="UP000215137">
    <property type="component" value="Chromosome"/>
</dbReference>
<accession>A0A248TCL7</accession>
<evidence type="ECO:0000313" key="4">
    <source>
        <dbReference type="EMBL" id="ASV65951.1"/>
    </source>
</evidence>
<evidence type="ECO:0000256" key="2">
    <source>
        <dbReference type="ARBA" id="ARBA00022795"/>
    </source>
</evidence>
<keyword evidence="4" id="KW-0969">Cilium</keyword>
<keyword evidence="4" id="KW-0282">Flagellum</keyword>
<dbReference type="KEGG" id="bko:CKF48_00585"/>
<reference evidence="4 5" key="1">
    <citation type="submission" date="2017-08" db="EMBL/GenBank/DDBJ databases">
        <title>Complete Genome Sequence of Bacillus kochii Oregon-R-modENCODE STRAIN BDGP4, isolated from Drosophila melanogaster gut.</title>
        <authorList>
            <person name="Wan K.H."/>
            <person name="Yu C."/>
            <person name="Park S."/>
            <person name="Hammonds A.S."/>
            <person name="Booth B.W."/>
            <person name="Celniker S.E."/>
        </authorList>
    </citation>
    <scope>NUCLEOTIDE SEQUENCE [LARGE SCALE GENOMIC DNA]</scope>
    <source>
        <strain evidence="4 5">BDGP4</strain>
    </source>
</reference>
<name>A0A248TCL7_9BACI</name>